<evidence type="ECO:0000256" key="1">
    <source>
        <dbReference type="SAM" id="SignalP"/>
    </source>
</evidence>
<dbReference type="STRING" id="1076256.A0A2H3CN78"/>
<proteinExistence type="predicted"/>
<keyword evidence="3" id="KW-1185">Reference proteome</keyword>
<gene>
    <name evidence="2" type="ORF">ARMSODRAFT_242242</name>
</gene>
<reference evidence="3" key="1">
    <citation type="journal article" date="2017" name="Nat. Ecol. Evol.">
        <title>Genome expansion and lineage-specific genetic innovations in the forest pathogenic fungi Armillaria.</title>
        <authorList>
            <person name="Sipos G."/>
            <person name="Prasanna A.N."/>
            <person name="Walter M.C."/>
            <person name="O'Connor E."/>
            <person name="Balint B."/>
            <person name="Krizsan K."/>
            <person name="Kiss B."/>
            <person name="Hess J."/>
            <person name="Varga T."/>
            <person name="Slot J."/>
            <person name="Riley R."/>
            <person name="Boka B."/>
            <person name="Rigling D."/>
            <person name="Barry K."/>
            <person name="Lee J."/>
            <person name="Mihaltcheva S."/>
            <person name="LaButti K."/>
            <person name="Lipzen A."/>
            <person name="Waldron R."/>
            <person name="Moloney N.M."/>
            <person name="Sperisen C."/>
            <person name="Kredics L."/>
            <person name="Vagvoelgyi C."/>
            <person name="Patrignani A."/>
            <person name="Fitzpatrick D."/>
            <person name="Nagy I."/>
            <person name="Doyle S."/>
            <person name="Anderson J.B."/>
            <person name="Grigoriev I.V."/>
            <person name="Gueldener U."/>
            <person name="Muensterkoetter M."/>
            <person name="Nagy L.G."/>
        </authorList>
    </citation>
    <scope>NUCLEOTIDE SEQUENCE [LARGE SCALE GENOMIC DNA]</scope>
    <source>
        <strain evidence="3">28-4</strain>
    </source>
</reference>
<name>A0A2H3CN78_9AGAR</name>
<keyword evidence="1" id="KW-0732">Signal</keyword>
<dbReference type="AlphaFoldDB" id="A0A2H3CN78"/>
<dbReference type="EMBL" id="KZ293416">
    <property type="protein sequence ID" value="PBK76756.1"/>
    <property type="molecule type" value="Genomic_DNA"/>
</dbReference>
<organism evidence="2 3">
    <name type="scientific">Armillaria solidipes</name>
    <dbReference type="NCBI Taxonomy" id="1076256"/>
    <lineage>
        <taxon>Eukaryota</taxon>
        <taxon>Fungi</taxon>
        <taxon>Dikarya</taxon>
        <taxon>Basidiomycota</taxon>
        <taxon>Agaricomycotina</taxon>
        <taxon>Agaricomycetes</taxon>
        <taxon>Agaricomycetidae</taxon>
        <taxon>Agaricales</taxon>
        <taxon>Marasmiineae</taxon>
        <taxon>Physalacriaceae</taxon>
        <taxon>Armillaria</taxon>
    </lineage>
</organism>
<feature type="signal peptide" evidence="1">
    <location>
        <begin position="1"/>
        <end position="23"/>
    </location>
</feature>
<evidence type="ECO:0000313" key="3">
    <source>
        <dbReference type="Proteomes" id="UP000218334"/>
    </source>
</evidence>
<evidence type="ECO:0000313" key="2">
    <source>
        <dbReference type="EMBL" id="PBK76756.1"/>
    </source>
</evidence>
<sequence>MAAFGHPFILLIPWLFLTTSVLSYQVPVVDTDYSRQICSGMWGSQSTYINGARRQSSFVSSV</sequence>
<protein>
    <submittedName>
        <fullName evidence="2">Uncharacterized protein</fullName>
    </submittedName>
</protein>
<dbReference type="Proteomes" id="UP000218334">
    <property type="component" value="Unassembled WGS sequence"/>
</dbReference>
<feature type="chain" id="PRO_5013924317" evidence="1">
    <location>
        <begin position="24"/>
        <end position="62"/>
    </location>
</feature>
<accession>A0A2H3CN78</accession>